<dbReference type="InterPro" id="IPR043898">
    <property type="entry name" value="FANCL_d2"/>
</dbReference>
<dbReference type="PANTHER" id="PTHR13206:SF0">
    <property type="entry name" value="E3 UBIQUITIN-PROTEIN LIGASE FANCL"/>
    <property type="match status" value="1"/>
</dbReference>
<reference evidence="2" key="1">
    <citation type="submission" date="2014-12" db="EMBL/GenBank/DDBJ databases">
        <title>Insight into the proteome of Arion vulgaris.</title>
        <authorList>
            <person name="Aradska J."/>
            <person name="Bulat T."/>
            <person name="Smidak R."/>
            <person name="Sarate P."/>
            <person name="Gangsoo J."/>
            <person name="Sialana F."/>
            <person name="Bilban M."/>
            <person name="Lubec G."/>
        </authorList>
    </citation>
    <scope>NUCLEOTIDE SEQUENCE</scope>
    <source>
        <tissue evidence="2">Skin</tissue>
    </source>
</reference>
<name>A0A0B6XU65_9EUPU</name>
<dbReference type="EMBL" id="HACG01000191">
    <property type="protein sequence ID" value="CEK47056.1"/>
    <property type="molecule type" value="Transcribed_RNA"/>
</dbReference>
<evidence type="ECO:0000259" key="1">
    <source>
        <dbReference type="Pfam" id="PF18890"/>
    </source>
</evidence>
<gene>
    <name evidence="2" type="primary">ORF454</name>
</gene>
<dbReference type="PANTHER" id="PTHR13206">
    <property type="entry name" value="UBIQUITIN LIGASE PROTEIN PHF9 FANCONI ANEMIA GROUP L PROTEIN"/>
    <property type="match status" value="1"/>
</dbReference>
<feature type="non-terminal residue" evidence="2">
    <location>
        <position position="69"/>
    </location>
</feature>
<dbReference type="GO" id="GO:0036297">
    <property type="term" value="P:interstrand cross-link repair"/>
    <property type="evidence" value="ECO:0007669"/>
    <property type="project" value="InterPro"/>
</dbReference>
<dbReference type="Pfam" id="PF18890">
    <property type="entry name" value="FANCL_d2"/>
    <property type="match status" value="1"/>
</dbReference>
<feature type="non-terminal residue" evidence="2">
    <location>
        <position position="1"/>
    </location>
</feature>
<protein>
    <recommendedName>
        <fullName evidence="1">FANCL UBC-like domain-containing protein</fullName>
    </recommendedName>
</protein>
<organism evidence="2">
    <name type="scientific">Arion vulgaris</name>
    <dbReference type="NCBI Taxonomy" id="1028688"/>
    <lineage>
        <taxon>Eukaryota</taxon>
        <taxon>Metazoa</taxon>
        <taxon>Spiralia</taxon>
        <taxon>Lophotrochozoa</taxon>
        <taxon>Mollusca</taxon>
        <taxon>Gastropoda</taxon>
        <taxon>Heterobranchia</taxon>
        <taxon>Euthyneura</taxon>
        <taxon>Panpulmonata</taxon>
        <taxon>Eupulmonata</taxon>
        <taxon>Stylommatophora</taxon>
        <taxon>Helicina</taxon>
        <taxon>Arionoidea</taxon>
        <taxon>Arionidae</taxon>
        <taxon>Arion</taxon>
    </lineage>
</organism>
<dbReference type="AlphaFoldDB" id="A0A0B6XU65"/>
<dbReference type="CDD" id="cd23831">
    <property type="entry name" value="DRWD-N_FANCL"/>
    <property type="match status" value="1"/>
</dbReference>
<dbReference type="InterPro" id="IPR016135">
    <property type="entry name" value="UBQ-conjugating_enzyme/RWD"/>
</dbReference>
<evidence type="ECO:0000313" key="2">
    <source>
        <dbReference type="EMBL" id="CEK47056.1"/>
    </source>
</evidence>
<accession>A0A0B6XU65</accession>
<dbReference type="GO" id="GO:0061630">
    <property type="term" value="F:ubiquitin protein ligase activity"/>
    <property type="evidence" value="ECO:0007669"/>
    <property type="project" value="TreeGrafter"/>
</dbReference>
<dbReference type="GO" id="GO:0043240">
    <property type="term" value="C:Fanconi anaemia nuclear complex"/>
    <property type="evidence" value="ECO:0007669"/>
    <property type="project" value="InterPro"/>
</dbReference>
<dbReference type="Gene3D" id="3.10.110.10">
    <property type="entry name" value="Ubiquitin Conjugating Enzyme"/>
    <property type="match status" value="1"/>
</dbReference>
<proteinExistence type="predicted"/>
<sequence>DDSFSSVELGLYDTASRWHSLKLIFNKQHLTQPPLCETTLPEKFDFHWSEKTRLKHIFQQFEATVESYQ</sequence>
<dbReference type="InterPro" id="IPR026848">
    <property type="entry name" value="Fancl"/>
</dbReference>
<dbReference type="GO" id="GO:0006513">
    <property type="term" value="P:protein monoubiquitination"/>
    <property type="evidence" value="ECO:0007669"/>
    <property type="project" value="TreeGrafter"/>
</dbReference>
<feature type="domain" description="FANCL UBC-like" evidence="1">
    <location>
        <begin position="1"/>
        <end position="68"/>
    </location>
</feature>